<name>A0A944CFU6_9HYPH</name>
<protein>
    <submittedName>
        <fullName evidence="1">Uncharacterized protein</fullName>
    </submittedName>
</protein>
<gene>
    <name evidence="1" type="ORF">DYI23_16330</name>
</gene>
<dbReference type="AlphaFoldDB" id="A0A944CFU6"/>
<dbReference type="EMBL" id="QTKU01000004">
    <property type="protein sequence ID" value="MBS8261797.1"/>
    <property type="molecule type" value="Genomic_DNA"/>
</dbReference>
<proteinExistence type="predicted"/>
<reference evidence="1" key="1">
    <citation type="submission" date="2018-08" db="EMBL/GenBank/DDBJ databases">
        <authorList>
            <person name="Jin W."/>
            <person name="Wang H."/>
            <person name="Yang Y."/>
            <person name="Li M."/>
            <person name="Liu J."/>
        </authorList>
    </citation>
    <scope>NUCLEOTIDE SEQUENCE</scope>
    <source>
        <strain evidence="1">AESS21</strain>
    </source>
</reference>
<dbReference type="Proteomes" id="UP000705379">
    <property type="component" value="Unassembled WGS sequence"/>
</dbReference>
<sequence>MTGSALPIDIQERAEWLVVEGVRRYMTGFSTGDISCWEMAWDLYAGELGKSRARRPVSELSCYTRALNTHAARHFCLFPYECKKLCQDECLLAALVAAAQADDREAVSRISAVLVAQEGLEETIFAATEFAASLKDCGLLLKTVDLSSMTLDECPLKQLNSRFHH</sequence>
<evidence type="ECO:0000313" key="2">
    <source>
        <dbReference type="Proteomes" id="UP000705379"/>
    </source>
</evidence>
<organism evidence="1 2">
    <name type="scientific">Roseibium polysiphoniae</name>
    <dbReference type="NCBI Taxonomy" id="2571221"/>
    <lineage>
        <taxon>Bacteria</taxon>
        <taxon>Pseudomonadati</taxon>
        <taxon>Pseudomonadota</taxon>
        <taxon>Alphaproteobacteria</taxon>
        <taxon>Hyphomicrobiales</taxon>
        <taxon>Stappiaceae</taxon>
        <taxon>Roseibium</taxon>
    </lineage>
</organism>
<dbReference type="RefSeq" id="WP_213217149.1">
    <property type="nucleotide sequence ID" value="NZ_QTKU01000004.1"/>
</dbReference>
<accession>A0A944CFU6</accession>
<comment type="caution">
    <text evidence="1">The sequence shown here is derived from an EMBL/GenBank/DDBJ whole genome shotgun (WGS) entry which is preliminary data.</text>
</comment>
<evidence type="ECO:0000313" key="1">
    <source>
        <dbReference type="EMBL" id="MBS8261797.1"/>
    </source>
</evidence>
<reference evidence="1" key="2">
    <citation type="journal article" date="2021" name="Microorganisms">
        <title>Bacterial Dimethylsulfoniopropionate Biosynthesis in the East China Sea.</title>
        <authorList>
            <person name="Liu J."/>
            <person name="Zhang Y."/>
            <person name="Liu J."/>
            <person name="Zhong H."/>
            <person name="Williams B.T."/>
            <person name="Zheng Y."/>
            <person name="Curson A.R.J."/>
            <person name="Sun C."/>
            <person name="Sun H."/>
            <person name="Song D."/>
            <person name="Wagner Mackenzie B."/>
            <person name="Bermejo Martinez A."/>
            <person name="Todd J.D."/>
            <person name="Zhang X.H."/>
        </authorList>
    </citation>
    <scope>NUCLEOTIDE SEQUENCE</scope>
    <source>
        <strain evidence="1">AESS21</strain>
    </source>
</reference>